<feature type="transmembrane region" description="Helical" evidence="8">
    <location>
        <begin position="415"/>
        <end position="433"/>
    </location>
</feature>
<sequence length="439" mass="48722">MDSPSNPPTDSSRGTSVWLDWQWYAVLLIALLIRGGLGYVQLDSLQDDPDSYRKLAQNIRLIHSFTFHDPAEPTAFRPPLYPLLLAVTSPSQDALPMEVLVLHVALGLITVGLTFYWARCLGLARWRSLAALLVAVDPILLNQATLVMTETLATCLAILALVAISSLATTAEEEDKEKFSSNLTIRAANVAGAVALAIYCRPTFLVWAALLPLAIAVGLKTWKHRGIAIAAYGLMLIFLLSPWVARNWLVFEAPVLGTTHGGHTLLWGNNESYYEYLRSGTTLVWENDAFHEGFNQRHPYQHTSASELARDRSAYAEAAASMRANPAMAAYSCLVRLSMFWRPLPHALSAEESPKLTALRYAIGAWYSLQFALVLVGLVTLGRKLMQPSWLAGLLLMASFTLVHLFFWSNMRMRSPLVPVLVVLACAGIDWIFRSLWKR</sequence>
<evidence type="ECO:0000256" key="3">
    <source>
        <dbReference type="ARBA" id="ARBA00022676"/>
    </source>
</evidence>
<keyword evidence="6 8" id="KW-1133">Transmembrane helix</keyword>
<evidence type="ECO:0000313" key="10">
    <source>
        <dbReference type="Proteomes" id="UP000253562"/>
    </source>
</evidence>
<proteinExistence type="predicted"/>
<evidence type="ECO:0000256" key="8">
    <source>
        <dbReference type="SAM" id="Phobius"/>
    </source>
</evidence>
<organism evidence="9 10">
    <name type="scientific">Bremerella cremea</name>
    <dbReference type="NCBI Taxonomy" id="1031537"/>
    <lineage>
        <taxon>Bacteria</taxon>
        <taxon>Pseudomonadati</taxon>
        <taxon>Planctomycetota</taxon>
        <taxon>Planctomycetia</taxon>
        <taxon>Pirellulales</taxon>
        <taxon>Pirellulaceae</taxon>
        <taxon>Bremerella</taxon>
    </lineage>
</organism>
<dbReference type="GO" id="GO:0005886">
    <property type="term" value="C:plasma membrane"/>
    <property type="evidence" value="ECO:0007669"/>
    <property type="project" value="UniProtKB-SubCell"/>
</dbReference>
<dbReference type="RefSeq" id="WP_114373195.1">
    <property type="nucleotide sequence ID" value="NZ_QPEX01000046.1"/>
</dbReference>
<dbReference type="InterPro" id="IPR050297">
    <property type="entry name" value="LipidA_mod_glycosyltrf_83"/>
</dbReference>
<accession>A0A368KIV1</accession>
<protein>
    <recommendedName>
        <fullName evidence="11">Glycosyltransferase RgtA/B/C/D-like domain-containing protein</fullName>
    </recommendedName>
</protein>
<dbReference type="GO" id="GO:0016763">
    <property type="term" value="F:pentosyltransferase activity"/>
    <property type="evidence" value="ECO:0007669"/>
    <property type="project" value="TreeGrafter"/>
</dbReference>
<keyword evidence="3" id="KW-0328">Glycosyltransferase</keyword>
<feature type="transmembrane region" description="Helical" evidence="8">
    <location>
        <begin position="390"/>
        <end position="409"/>
    </location>
</feature>
<evidence type="ECO:0000313" key="9">
    <source>
        <dbReference type="EMBL" id="RCS40496.1"/>
    </source>
</evidence>
<feature type="transmembrane region" description="Helical" evidence="8">
    <location>
        <begin position="151"/>
        <end position="171"/>
    </location>
</feature>
<dbReference type="AlphaFoldDB" id="A0A368KIV1"/>
<name>A0A368KIV1_9BACT</name>
<evidence type="ECO:0000256" key="1">
    <source>
        <dbReference type="ARBA" id="ARBA00004651"/>
    </source>
</evidence>
<feature type="transmembrane region" description="Helical" evidence="8">
    <location>
        <begin position="358"/>
        <end position="378"/>
    </location>
</feature>
<dbReference type="GO" id="GO:0009103">
    <property type="term" value="P:lipopolysaccharide biosynthetic process"/>
    <property type="evidence" value="ECO:0007669"/>
    <property type="project" value="UniProtKB-ARBA"/>
</dbReference>
<feature type="transmembrane region" description="Helical" evidence="8">
    <location>
        <begin position="99"/>
        <end position="117"/>
    </location>
</feature>
<dbReference type="EMBL" id="QPEX01000046">
    <property type="protein sequence ID" value="RCS40496.1"/>
    <property type="molecule type" value="Genomic_DNA"/>
</dbReference>
<evidence type="ECO:0000256" key="6">
    <source>
        <dbReference type="ARBA" id="ARBA00022989"/>
    </source>
</evidence>
<comment type="subcellular location">
    <subcellularLocation>
        <location evidence="1">Cell membrane</location>
        <topology evidence="1">Multi-pass membrane protein</topology>
    </subcellularLocation>
</comment>
<dbReference type="Proteomes" id="UP000253562">
    <property type="component" value="Unassembled WGS sequence"/>
</dbReference>
<dbReference type="OrthoDB" id="231161at2"/>
<dbReference type="PANTHER" id="PTHR33908">
    <property type="entry name" value="MANNOSYLTRANSFERASE YKCB-RELATED"/>
    <property type="match status" value="1"/>
</dbReference>
<keyword evidence="7 8" id="KW-0472">Membrane</keyword>
<feature type="transmembrane region" description="Helical" evidence="8">
    <location>
        <begin position="21"/>
        <end position="42"/>
    </location>
</feature>
<evidence type="ECO:0000256" key="2">
    <source>
        <dbReference type="ARBA" id="ARBA00022475"/>
    </source>
</evidence>
<evidence type="ECO:0008006" key="11">
    <source>
        <dbReference type="Google" id="ProtNLM"/>
    </source>
</evidence>
<feature type="transmembrane region" description="Helical" evidence="8">
    <location>
        <begin position="229"/>
        <end position="245"/>
    </location>
</feature>
<keyword evidence="5 8" id="KW-0812">Transmembrane</keyword>
<evidence type="ECO:0000256" key="5">
    <source>
        <dbReference type="ARBA" id="ARBA00022692"/>
    </source>
</evidence>
<keyword evidence="4" id="KW-0808">Transferase</keyword>
<gene>
    <name evidence="9" type="ORF">DTL42_24285</name>
</gene>
<comment type="caution">
    <text evidence="9">The sequence shown here is derived from an EMBL/GenBank/DDBJ whole genome shotgun (WGS) entry which is preliminary data.</text>
</comment>
<reference evidence="9 10" key="1">
    <citation type="submission" date="2018-07" db="EMBL/GenBank/DDBJ databases">
        <title>Comparative genomes isolates from brazilian mangrove.</title>
        <authorList>
            <person name="De Araujo J.E."/>
            <person name="Taketani R.G."/>
            <person name="Silva M.C.P."/>
            <person name="Lourenco M.V."/>
            <person name="Oliveira V.M."/>
            <person name="Andreote F.D."/>
        </authorList>
    </citation>
    <scope>NUCLEOTIDE SEQUENCE [LARGE SCALE GENOMIC DNA]</scope>
    <source>
        <strain evidence="9 10">HEX PRIS-MGV</strain>
    </source>
</reference>
<dbReference type="PANTHER" id="PTHR33908:SF11">
    <property type="entry name" value="MEMBRANE PROTEIN"/>
    <property type="match status" value="1"/>
</dbReference>
<evidence type="ECO:0000256" key="7">
    <source>
        <dbReference type="ARBA" id="ARBA00023136"/>
    </source>
</evidence>
<keyword evidence="2" id="KW-1003">Cell membrane</keyword>
<evidence type="ECO:0000256" key="4">
    <source>
        <dbReference type="ARBA" id="ARBA00022679"/>
    </source>
</evidence>